<feature type="region of interest" description="Disordered" evidence="1">
    <location>
        <begin position="32"/>
        <end position="93"/>
    </location>
</feature>
<reference evidence="2" key="1">
    <citation type="submission" date="2019-09" db="EMBL/GenBank/DDBJ databases">
        <title>Bird 10,000 Genomes (B10K) Project - Family phase.</title>
        <authorList>
            <person name="Zhang G."/>
        </authorList>
    </citation>
    <scope>NUCLEOTIDE SEQUENCE</scope>
    <source>
        <strain evidence="2">B10K-DU-025-06</strain>
        <tissue evidence="2">Mixed tissue sample</tissue>
    </source>
</reference>
<name>A0A851YAM4_EOLRO</name>
<evidence type="ECO:0000313" key="2">
    <source>
        <dbReference type="EMBL" id="NXD74685.1"/>
    </source>
</evidence>
<feature type="non-terminal residue" evidence="2">
    <location>
        <position position="1"/>
    </location>
</feature>
<proteinExistence type="predicted"/>
<accession>A0A851YAM4</accession>
<protein>
    <submittedName>
        <fullName evidence="2">KIFC3 protein</fullName>
    </submittedName>
</protein>
<keyword evidence="3" id="KW-1185">Reference proteome</keyword>
<feature type="compositionally biased region" description="Polar residues" evidence="1">
    <location>
        <begin position="42"/>
        <end position="56"/>
    </location>
</feature>
<feature type="non-terminal residue" evidence="2">
    <location>
        <position position="93"/>
    </location>
</feature>
<evidence type="ECO:0000256" key="1">
    <source>
        <dbReference type="SAM" id="MobiDB-lite"/>
    </source>
</evidence>
<organism evidence="2 3">
    <name type="scientific">Eolophus roseicapilla</name>
    <name type="common">Galah cockatoo</name>
    <name type="synonym">Cacatua roseicapilla</name>
    <dbReference type="NCBI Taxonomy" id="176039"/>
    <lineage>
        <taxon>Eukaryota</taxon>
        <taxon>Metazoa</taxon>
        <taxon>Chordata</taxon>
        <taxon>Craniata</taxon>
        <taxon>Vertebrata</taxon>
        <taxon>Euteleostomi</taxon>
        <taxon>Archelosauria</taxon>
        <taxon>Archosauria</taxon>
        <taxon>Dinosauria</taxon>
        <taxon>Saurischia</taxon>
        <taxon>Theropoda</taxon>
        <taxon>Coelurosauria</taxon>
        <taxon>Aves</taxon>
        <taxon>Neognathae</taxon>
        <taxon>Neoaves</taxon>
        <taxon>Telluraves</taxon>
        <taxon>Australaves</taxon>
        <taxon>Psittaciformes</taxon>
        <taxon>Cacatuidae</taxon>
        <taxon>Eolophus</taxon>
    </lineage>
</organism>
<gene>
    <name evidence="2" type="primary">Kifc3_1</name>
    <name evidence="2" type="ORF">EOLROS_R14949</name>
</gene>
<evidence type="ECO:0000313" key="3">
    <source>
        <dbReference type="Proteomes" id="UP000637704"/>
    </source>
</evidence>
<dbReference type="Proteomes" id="UP000637704">
    <property type="component" value="Unassembled WGS sequence"/>
</dbReference>
<comment type="caution">
    <text evidence="2">The sequence shown here is derived from an EMBL/GenBank/DDBJ whole genome shotgun (WGS) entry which is preliminary data.</text>
</comment>
<dbReference type="EMBL" id="WBNI01008669">
    <property type="protein sequence ID" value="NXD74685.1"/>
    <property type="molecule type" value="Genomic_DNA"/>
</dbReference>
<dbReference type="AlphaFoldDB" id="A0A851YAM4"/>
<sequence>LSTHRSSPTKNTSETLCSIKFADRVPTLELGPVSHKAELGSWPSQEQLEGESSGTTAPLGRTHMSPSPGHLSGRATSIRRKLQPSGGWWDTPA</sequence>